<comment type="caution">
    <text evidence="1">The sequence shown here is derived from an EMBL/GenBank/DDBJ whole genome shotgun (WGS) entry which is preliminary data.</text>
</comment>
<dbReference type="AlphaFoldDB" id="B4D2Q0"/>
<dbReference type="STRING" id="497964.CfE428DRAFT_3175"/>
<reference evidence="1 2" key="1">
    <citation type="journal article" date="2011" name="J. Bacteriol.">
        <title>Genome sequence of Chthoniobacter flavus Ellin428, an aerobic heterotrophic soil bacterium.</title>
        <authorList>
            <person name="Kant R."/>
            <person name="van Passel M.W."/>
            <person name="Palva A."/>
            <person name="Lucas S."/>
            <person name="Lapidus A."/>
            <person name="Glavina Del Rio T."/>
            <person name="Dalin E."/>
            <person name="Tice H."/>
            <person name="Bruce D."/>
            <person name="Goodwin L."/>
            <person name="Pitluck S."/>
            <person name="Larimer F.W."/>
            <person name="Land M.L."/>
            <person name="Hauser L."/>
            <person name="Sangwan P."/>
            <person name="de Vos W.M."/>
            <person name="Janssen P.H."/>
            <person name="Smidt H."/>
        </authorList>
    </citation>
    <scope>NUCLEOTIDE SEQUENCE [LARGE SCALE GENOMIC DNA]</scope>
    <source>
        <strain evidence="1 2">Ellin428</strain>
    </source>
</reference>
<evidence type="ECO:0000313" key="1">
    <source>
        <dbReference type="EMBL" id="EDY19490.1"/>
    </source>
</evidence>
<organism evidence="1 2">
    <name type="scientific">Chthoniobacter flavus Ellin428</name>
    <dbReference type="NCBI Taxonomy" id="497964"/>
    <lineage>
        <taxon>Bacteria</taxon>
        <taxon>Pseudomonadati</taxon>
        <taxon>Verrucomicrobiota</taxon>
        <taxon>Spartobacteria</taxon>
        <taxon>Chthoniobacterales</taxon>
        <taxon>Chthoniobacteraceae</taxon>
        <taxon>Chthoniobacter</taxon>
    </lineage>
</organism>
<protein>
    <submittedName>
        <fullName evidence="1">Uncharacterized protein</fullName>
    </submittedName>
</protein>
<gene>
    <name evidence="1" type="ORF">CfE428DRAFT_3175</name>
</gene>
<keyword evidence="2" id="KW-1185">Reference proteome</keyword>
<dbReference type="EMBL" id="ABVL01000008">
    <property type="protein sequence ID" value="EDY19490.1"/>
    <property type="molecule type" value="Genomic_DNA"/>
</dbReference>
<sequence>MHRPGPGDVIEQMRAQEMADALRMRGAQANVFIHVENGHLIPRHGLPHQRGEKFILRKRAGKNDPCLPA</sequence>
<accession>B4D2Q0</accession>
<proteinExistence type="predicted"/>
<evidence type="ECO:0000313" key="2">
    <source>
        <dbReference type="Proteomes" id="UP000005824"/>
    </source>
</evidence>
<dbReference type="Proteomes" id="UP000005824">
    <property type="component" value="Unassembled WGS sequence"/>
</dbReference>
<name>B4D2Q0_9BACT</name>
<dbReference type="InParanoid" id="B4D2Q0"/>